<dbReference type="EMBL" id="NXGE01000007">
    <property type="protein sequence ID" value="PRM93654.1"/>
    <property type="molecule type" value="Genomic_DNA"/>
</dbReference>
<reference evidence="1 2" key="1">
    <citation type="submission" date="2017-09" db="EMBL/GenBank/DDBJ databases">
        <title>Reassesment of A. cryaerophilus.</title>
        <authorList>
            <person name="Perez-Cataluna A."/>
            <person name="Collado L."/>
            <person name="Salgado O."/>
            <person name="Lefinanco V."/>
            <person name="Figueras M.J."/>
        </authorList>
    </citation>
    <scope>NUCLEOTIDE SEQUENCE [LARGE SCALE GENOMIC DNA]</scope>
    <source>
        <strain evidence="1 2">LMG 10210</strain>
    </source>
</reference>
<organism evidence="1 2">
    <name type="scientific">Aliarcobacter cryaerophilus</name>
    <dbReference type="NCBI Taxonomy" id="28198"/>
    <lineage>
        <taxon>Bacteria</taxon>
        <taxon>Pseudomonadati</taxon>
        <taxon>Campylobacterota</taxon>
        <taxon>Epsilonproteobacteria</taxon>
        <taxon>Campylobacterales</taxon>
        <taxon>Arcobacteraceae</taxon>
        <taxon>Aliarcobacter</taxon>
    </lineage>
</organism>
<dbReference type="RefSeq" id="WP_105915905.1">
    <property type="nucleotide sequence ID" value="NZ_NXGE01000007.1"/>
</dbReference>
<evidence type="ECO:0000313" key="2">
    <source>
        <dbReference type="Proteomes" id="UP000238281"/>
    </source>
</evidence>
<name>A0A2S9T486_9BACT</name>
<comment type="caution">
    <text evidence="1">The sequence shown here is derived from an EMBL/GenBank/DDBJ whole genome shotgun (WGS) entry which is preliminary data.</text>
</comment>
<dbReference type="STRING" id="28198.GCA_001572855_00232"/>
<accession>A0A2S9T486</accession>
<dbReference type="AlphaFoldDB" id="A0A2S9T486"/>
<evidence type="ECO:0000313" key="1">
    <source>
        <dbReference type="EMBL" id="PRM93654.1"/>
    </source>
</evidence>
<gene>
    <name evidence="1" type="ORF">CJ673_09265</name>
</gene>
<sequence>MKIIGDNLIPFEAFSKITSIEDIKNTKANSMLFFDFNEDLLKYSNSENLNFLVYVSSIKEAIYASNFNAKYIICKNKLAKKLQKIADNYMWDSKILTIIKSSDDLEKVAIEEIDGAIYSDLLETKV</sequence>
<proteinExistence type="predicted"/>
<protein>
    <submittedName>
        <fullName evidence="1">Uncharacterized protein</fullName>
    </submittedName>
</protein>
<dbReference type="Proteomes" id="UP000238281">
    <property type="component" value="Unassembled WGS sequence"/>
</dbReference>